<accession>A0A080ZHZ7</accession>
<evidence type="ECO:0000256" key="1">
    <source>
        <dbReference type="SAM" id="MobiDB-lite"/>
    </source>
</evidence>
<organism evidence="2 3">
    <name type="scientific">Phytophthora nicotianae P1976</name>
    <dbReference type="NCBI Taxonomy" id="1317066"/>
    <lineage>
        <taxon>Eukaryota</taxon>
        <taxon>Sar</taxon>
        <taxon>Stramenopiles</taxon>
        <taxon>Oomycota</taxon>
        <taxon>Peronosporomycetes</taxon>
        <taxon>Peronosporales</taxon>
        <taxon>Peronosporaceae</taxon>
        <taxon>Phytophthora</taxon>
    </lineage>
</organism>
<dbReference type="EMBL" id="ANJA01003041">
    <property type="protein sequence ID" value="ETO66258.1"/>
    <property type="molecule type" value="Genomic_DNA"/>
</dbReference>
<feature type="compositionally biased region" description="Low complexity" evidence="1">
    <location>
        <begin position="34"/>
        <end position="44"/>
    </location>
</feature>
<gene>
    <name evidence="2" type="ORF">F444_16507</name>
</gene>
<evidence type="ECO:0000313" key="2">
    <source>
        <dbReference type="EMBL" id="ETO66258.1"/>
    </source>
</evidence>
<feature type="compositionally biased region" description="Acidic residues" evidence="1">
    <location>
        <begin position="112"/>
        <end position="129"/>
    </location>
</feature>
<evidence type="ECO:0000313" key="3">
    <source>
        <dbReference type="Proteomes" id="UP000028582"/>
    </source>
</evidence>
<feature type="region of interest" description="Disordered" evidence="1">
    <location>
        <begin position="75"/>
        <end position="150"/>
    </location>
</feature>
<protein>
    <submittedName>
        <fullName evidence="2">Uncharacterized protein</fullName>
    </submittedName>
</protein>
<dbReference type="AlphaFoldDB" id="A0A080ZHZ7"/>
<dbReference type="Proteomes" id="UP000028582">
    <property type="component" value="Unassembled WGS sequence"/>
</dbReference>
<feature type="region of interest" description="Disordered" evidence="1">
    <location>
        <begin position="1"/>
        <end position="44"/>
    </location>
</feature>
<comment type="caution">
    <text evidence="2">The sequence shown here is derived from an EMBL/GenBank/DDBJ whole genome shotgun (WGS) entry which is preliminary data.</text>
</comment>
<reference evidence="2 3" key="1">
    <citation type="submission" date="2013-11" db="EMBL/GenBank/DDBJ databases">
        <title>The Genome Sequence of Phytophthora parasitica P1976.</title>
        <authorList>
            <consortium name="The Broad Institute Genomics Platform"/>
            <person name="Russ C."/>
            <person name="Tyler B."/>
            <person name="Panabieres F."/>
            <person name="Shan W."/>
            <person name="Tripathy S."/>
            <person name="Grunwald N."/>
            <person name="Machado M."/>
            <person name="Johnson C.S."/>
            <person name="Walker B."/>
            <person name="Young S."/>
            <person name="Zeng Q."/>
            <person name="Gargeya S."/>
            <person name="Fitzgerald M."/>
            <person name="Haas B."/>
            <person name="Abouelleil A."/>
            <person name="Allen A.W."/>
            <person name="Alvarado L."/>
            <person name="Arachchi H.M."/>
            <person name="Berlin A.M."/>
            <person name="Chapman S.B."/>
            <person name="Gainer-Dewar J."/>
            <person name="Goldberg J."/>
            <person name="Griggs A."/>
            <person name="Gujja S."/>
            <person name="Hansen M."/>
            <person name="Howarth C."/>
            <person name="Imamovic A."/>
            <person name="Ireland A."/>
            <person name="Larimer J."/>
            <person name="McCowan C."/>
            <person name="Murphy C."/>
            <person name="Pearson M."/>
            <person name="Poon T.W."/>
            <person name="Priest M."/>
            <person name="Roberts A."/>
            <person name="Saif S."/>
            <person name="Shea T."/>
            <person name="Sisk P."/>
            <person name="Sykes S."/>
            <person name="Wortman J."/>
            <person name="Nusbaum C."/>
            <person name="Birren B."/>
        </authorList>
    </citation>
    <scope>NUCLEOTIDE SEQUENCE [LARGE SCALE GENOMIC DNA]</scope>
    <source>
        <strain evidence="2 3">P1976</strain>
    </source>
</reference>
<name>A0A080ZHZ7_PHYNI</name>
<proteinExistence type="predicted"/>
<sequence>MAENDVDVEAKDAPAAVADLGSGDAALGTRDDVGTTTAATSTSGVRTQRQISILSCLFYSLSSFVVTEQCVDAGKKDASTSAATTVKDDAPMSVADDGNDTADPATRVSNVDEGDANVEDGDAVADSNVDEGHDENALNEDGDTASGVDFIRGSLSRRSDRC</sequence>